<proteinExistence type="predicted"/>
<protein>
    <submittedName>
        <fullName evidence="1">Uncharacterized protein</fullName>
    </submittedName>
</protein>
<dbReference type="EMBL" id="LAZR01000344">
    <property type="protein sequence ID" value="KKN73400.1"/>
    <property type="molecule type" value="Genomic_DNA"/>
</dbReference>
<accession>A0A0F9SWX5</accession>
<evidence type="ECO:0000313" key="1">
    <source>
        <dbReference type="EMBL" id="KKN73400.1"/>
    </source>
</evidence>
<sequence length="334" mass="35666">MAGVRALRKIQLGQESVAGTAVAATAIWRGIGTIDDAREQVFPEEHVGYVAPLDRSYVPKLEGALPMDPTPATFEQLPYILTAGVKDVTTGAADGAGTDKIYAYTFATTAKQTPQTFTLEGGDDLGAEELNFCFVTDFQLAGVSFEAWMMSANWMGREVTPSTFTGALALVVVEEILFSKTKLYIDAIGGSLGGTQITGTLLAATLNVDTGQRPIPVGDGNLFYSAFDQKLSPEITLEITLEHDANAIAELVNFRAETPQLLRLECEGSAAATPGTTYSNLTLLIDLAGKWESFEKIGEQDGNDIRVGTFRAGYDLTAASFAEITVVNELTTLP</sequence>
<reference evidence="1" key="1">
    <citation type="journal article" date="2015" name="Nature">
        <title>Complex archaea that bridge the gap between prokaryotes and eukaryotes.</title>
        <authorList>
            <person name="Spang A."/>
            <person name="Saw J.H."/>
            <person name="Jorgensen S.L."/>
            <person name="Zaremba-Niedzwiedzka K."/>
            <person name="Martijn J."/>
            <person name="Lind A.E."/>
            <person name="van Eijk R."/>
            <person name="Schleper C."/>
            <person name="Guy L."/>
            <person name="Ettema T.J."/>
        </authorList>
    </citation>
    <scope>NUCLEOTIDE SEQUENCE</scope>
</reference>
<dbReference type="AlphaFoldDB" id="A0A0F9SWX5"/>
<organism evidence="1">
    <name type="scientific">marine sediment metagenome</name>
    <dbReference type="NCBI Taxonomy" id="412755"/>
    <lineage>
        <taxon>unclassified sequences</taxon>
        <taxon>metagenomes</taxon>
        <taxon>ecological metagenomes</taxon>
    </lineage>
</organism>
<gene>
    <name evidence="1" type="ORF">LCGC14_0401030</name>
</gene>
<comment type="caution">
    <text evidence="1">The sequence shown here is derived from an EMBL/GenBank/DDBJ whole genome shotgun (WGS) entry which is preliminary data.</text>
</comment>
<name>A0A0F9SWX5_9ZZZZ</name>